<dbReference type="Proteomes" id="UP000694720">
    <property type="component" value="Unplaced"/>
</dbReference>
<evidence type="ECO:0000313" key="1">
    <source>
        <dbReference type="Ensembl" id="ENSSSCP00035024981.1"/>
    </source>
</evidence>
<reference evidence="1" key="1">
    <citation type="submission" date="2025-08" db="UniProtKB">
        <authorList>
            <consortium name="Ensembl"/>
        </authorList>
    </citation>
    <scope>IDENTIFICATION</scope>
</reference>
<dbReference type="AlphaFoldDB" id="A0A8D1A2I7"/>
<evidence type="ECO:0000313" key="2">
    <source>
        <dbReference type="Proteomes" id="UP000694720"/>
    </source>
</evidence>
<sequence>MFISSKIHLCAIQGHSEKMAVYNPGEEASPRTKLPSTLILDFLISRTVRNRYIWLKTLRHYKSV</sequence>
<accession>A0A8D1A2I7</accession>
<protein>
    <submittedName>
        <fullName evidence="1">Uncharacterized protein</fullName>
    </submittedName>
</protein>
<name>A0A8D1A2I7_PIG</name>
<organism evidence="1 2">
    <name type="scientific">Sus scrofa</name>
    <name type="common">Pig</name>
    <dbReference type="NCBI Taxonomy" id="9823"/>
    <lineage>
        <taxon>Eukaryota</taxon>
        <taxon>Metazoa</taxon>
        <taxon>Chordata</taxon>
        <taxon>Craniata</taxon>
        <taxon>Vertebrata</taxon>
        <taxon>Euteleostomi</taxon>
        <taxon>Mammalia</taxon>
        <taxon>Eutheria</taxon>
        <taxon>Laurasiatheria</taxon>
        <taxon>Artiodactyla</taxon>
        <taxon>Suina</taxon>
        <taxon>Suidae</taxon>
        <taxon>Sus</taxon>
    </lineage>
</organism>
<dbReference type="Ensembl" id="ENSSSCT00035061909.1">
    <property type="protein sequence ID" value="ENSSSCP00035024981.1"/>
    <property type="gene ID" value="ENSSSCG00035046554.1"/>
</dbReference>
<proteinExistence type="predicted"/>